<evidence type="ECO:0000256" key="1">
    <source>
        <dbReference type="SAM" id="MobiDB-lite"/>
    </source>
</evidence>
<dbReference type="NCBIfam" id="TIGR01764">
    <property type="entry name" value="excise"/>
    <property type="match status" value="1"/>
</dbReference>
<dbReference type="EMBL" id="JABXXV010000007">
    <property type="protein sequence ID" value="NVN47616.1"/>
    <property type="molecule type" value="Genomic_DNA"/>
</dbReference>
<feature type="compositionally biased region" description="Polar residues" evidence="1">
    <location>
        <begin position="65"/>
        <end position="81"/>
    </location>
</feature>
<dbReference type="InterPro" id="IPR041657">
    <property type="entry name" value="HTH_17"/>
</dbReference>
<feature type="domain" description="Helix-turn-helix" evidence="2">
    <location>
        <begin position="7"/>
        <end position="53"/>
    </location>
</feature>
<feature type="compositionally biased region" description="Basic residues" evidence="1">
    <location>
        <begin position="102"/>
        <end position="112"/>
    </location>
</feature>
<evidence type="ECO:0000313" key="4">
    <source>
        <dbReference type="Proteomes" id="UP001516351"/>
    </source>
</evidence>
<protein>
    <submittedName>
        <fullName evidence="3">Helix-turn-helix domain-containing protein</fullName>
    </submittedName>
</protein>
<dbReference type="Pfam" id="PF12728">
    <property type="entry name" value="HTH_17"/>
    <property type="match status" value="1"/>
</dbReference>
<comment type="caution">
    <text evidence="3">The sequence shown here is derived from an EMBL/GenBank/DDBJ whole genome shotgun (WGS) entry which is preliminary data.</text>
</comment>
<sequence>MTHIRKTAAEVATELRVSPRLIQKLCASGALRAAKIGSIWRITTSAIDDYLDQEASRPSCPAISTKPQTAPITLGSRSGGATSADRYARLIGVQPGSGSKSCSKRRKTSAPA</sequence>
<accession>A0ABX2P6R2</accession>
<gene>
    <name evidence="3" type="ORF">HW542_12475</name>
</gene>
<dbReference type="InterPro" id="IPR010093">
    <property type="entry name" value="SinI_DNA-bd"/>
</dbReference>
<organism evidence="3 4">
    <name type="scientific">Asaia spathodeae</name>
    <dbReference type="NCBI Taxonomy" id="657016"/>
    <lineage>
        <taxon>Bacteria</taxon>
        <taxon>Pseudomonadati</taxon>
        <taxon>Pseudomonadota</taxon>
        <taxon>Alphaproteobacteria</taxon>
        <taxon>Acetobacterales</taxon>
        <taxon>Acetobacteraceae</taxon>
        <taxon>Asaia</taxon>
    </lineage>
</organism>
<feature type="region of interest" description="Disordered" evidence="1">
    <location>
        <begin position="58"/>
        <end position="85"/>
    </location>
</feature>
<feature type="region of interest" description="Disordered" evidence="1">
    <location>
        <begin position="93"/>
        <end position="112"/>
    </location>
</feature>
<evidence type="ECO:0000259" key="2">
    <source>
        <dbReference type="Pfam" id="PF12728"/>
    </source>
</evidence>
<keyword evidence="4" id="KW-1185">Reference proteome</keyword>
<reference evidence="3 4" key="1">
    <citation type="submission" date="2020-06" db="EMBL/GenBank/DDBJ databases">
        <title>Synonyms of Asaia species.</title>
        <authorList>
            <person name="Sombolestani A."/>
        </authorList>
    </citation>
    <scope>NUCLEOTIDE SEQUENCE [LARGE SCALE GENOMIC DNA]</scope>
    <source>
        <strain evidence="3 4">LMG 27047</strain>
    </source>
</reference>
<name>A0ABX2P6R2_9PROT</name>
<proteinExistence type="predicted"/>
<evidence type="ECO:0000313" key="3">
    <source>
        <dbReference type="EMBL" id="NVN47616.1"/>
    </source>
</evidence>
<dbReference type="Proteomes" id="UP001516351">
    <property type="component" value="Unassembled WGS sequence"/>
</dbReference>